<dbReference type="Proteomes" id="UP000186804">
    <property type="component" value="Unassembled WGS sequence"/>
</dbReference>
<feature type="region of interest" description="Disordered" evidence="2">
    <location>
        <begin position="95"/>
        <end position="114"/>
    </location>
</feature>
<evidence type="ECO:0000313" key="4">
    <source>
        <dbReference type="Proteomes" id="UP000186804"/>
    </source>
</evidence>
<dbReference type="VEuPathDB" id="CryptoDB:cand_034410"/>
<accession>A0A1J4MVJ4</accession>
<dbReference type="EMBL" id="LRBS01000003">
    <property type="protein sequence ID" value="OII78216.1"/>
    <property type="molecule type" value="Genomic_DNA"/>
</dbReference>
<evidence type="ECO:0000256" key="2">
    <source>
        <dbReference type="SAM" id="MobiDB-lite"/>
    </source>
</evidence>
<feature type="coiled-coil region" evidence="1">
    <location>
        <begin position="264"/>
        <end position="343"/>
    </location>
</feature>
<gene>
    <name evidence="3" type="ORF">cand_034410</name>
</gene>
<name>A0A1J4MVJ4_9CRYT</name>
<dbReference type="RefSeq" id="XP_067070062.1">
    <property type="nucleotide sequence ID" value="XM_067213667.1"/>
</dbReference>
<feature type="compositionally biased region" description="Basic and acidic residues" evidence="2">
    <location>
        <begin position="100"/>
        <end position="114"/>
    </location>
</feature>
<keyword evidence="1" id="KW-0175">Coiled coil</keyword>
<reference evidence="3 4" key="1">
    <citation type="submission" date="2016-10" db="EMBL/GenBank/DDBJ databases">
        <title>Reductive evolution of mitochondrial metabolism and differential evolution of invasion-related proteins in Cryptosporidium.</title>
        <authorList>
            <person name="Liu S."/>
            <person name="Roellig D.M."/>
            <person name="Guo Y."/>
            <person name="Li N."/>
            <person name="Frace M.A."/>
            <person name="Tang K."/>
            <person name="Zhang L."/>
            <person name="Feng Y."/>
            <person name="Xiao L."/>
        </authorList>
    </citation>
    <scope>NUCLEOTIDE SEQUENCE [LARGE SCALE GENOMIC DNA]</scope>
    <source>
        <strain evidence="3">30847</strain>
    </source>
</reference>
<keyword evidence="4" id="KW-1185">Reference proteome</keyword>
<evidence type="ECO:0000313" key="3">
    <source>
        <dbReference type="EMBL" id="OII78216.1"/>
    </source>
</evidence>
<evidence type="ECO:0008006" key="5">
    <source>
        <dbReference type="Google" id="ProtNLM"/>
    </source>
</evidence>
<organism evidence="3 4">
    <name type="scientific">Cryptosporidium andersoni</name>
    <dbReference type="NCBI Taxonomy" id="117008"/>
    <lineage>
        <taxon>Eukaryota</taxon>
        <taxon>Sar</taxon>
        <taxon>Alveolata</taxon>
        <taxon>Apicomplexa</taxon>
        <taxon>Conoidasida</taxon>
        <taxon>Coccidia</taxon>
        <taxon>Eucoccidiorida</taxon>
        <taxon>Eimeriorina</taxon>
        <taxon>Cryptosporidiidae</taxon>
        <taxon>Cryptosporidium</taxon>
    </lineage>
</organism>
<dbReference type="GeneID" id="92367625"/>
<sequence>MFHKNPNTFGTTVGISDSITTGNSYISEFARLNNRLKTNGFSTIPFIPDLVSPSRSFVPFGKINETDVRSTVMNEDKKFIDKQVNISTSMGILASSSISPDKDTEDHDRIDETPDMKKGRLLSDLSLLHSDEYHTVGSILHDLRVSKMQEGERDIEPIATIPDLDKTTDNDLYNEKYQLPSSNPIFMSSNTLYERNNVELTFTSGMGVTLPPQAIAEPQRLLVDGNKLIETIHNILYELESRTQYTAEELNIERSQKHGMYEKLQSIRKRCEILERENSNLRLLNKQKSEDEVSRTKKQNNNADVLLAINKVEREKQHLLVENNRLKQEIEKLHEADDKARDKADHFLRLLRSSLISETSKDTLPNINNFTLPNGTLTKSEKKKLLQSHYLYSILVGMEKSIQYWKLKSKDQSNNDNINQEIDFSNYSNIHEENNGESLMKSWELSPSDLMKRDKFLWSNGLYLLQHVDREELESTIRWCCRLLNTSDFRNIPIYIGKVISQTNKQNKDKDKTLNESTPNVINSEINNLDIFNSSEEIYNRFYTHFKTLFDVEDEQDIIQVSNSIYIQLRDLKYLFKLICSFFNLDYNSTSITNCQKHLSEFISSYTSRTTGYIGNIQPQIRNSPNTPSNVMHIIESLKIVLGVNSIDDILPSLKKHLDTQSAVLLALSNK</sequence>
<dbReference type="OrthoDB" id="339791at2759"/>
<protein>
    <recommendedName>
        <fullName evidence="5">Centrosomal protein of 70 kDa</fullName>
    </recommendedName>
</protein>
<evidence type="ECO:0000256" key="1">
    <source>
        <dbReference type="SAM" id="Coils"/>
    </source>
</evidence>
<comment type="caution">
    <text evidence="3">The sequence shown here is derived from an EMBL/GenBank/DDBJ whole genome shotgun (WGS) entry which is preliminary data.</text>
</comment>
<dbReference type="AlphaFoldDB" id="A0A1J4MVJ4"/>
<proteinExistence type="predicted"/>